<dbReference type="PANTHER" id="PTHR36325">
    <property type="entry name" value="MYOSIN-2 HEAVY CHAIN-LIKE PROTEIN"/>
    <property type="match status" value="1"/>
</dbReference>
<feature type="compositionally biased region" description="Basic and acidic residues" evidence="2">
    <location>
        <begin position="8"/>
        <end position="27"/>
    </location>
</feature>
<feature type="coiled-coil region" evidence="1">
    <location>
        <begin position="149"/>
        <end position="176"/>
    </location>
</feature>
<sequence>MDSVDGARSPDEAAMKRPTDSERKGSDLEASVCTPSSRGRKIVTHKDNGHSFLNSVNKPTAQIKKPPHRKSGSPLNWFPRKKADSFLKRKIKQLQEIGGMNLSLDETLGNANPHYTRIAREKIAAQEAAKKAMEARKAAMVEASWCRILGAARIKSKEAESRLEEAEKCAAEAFEAARAMGVMMYDKPDCPRQSCKIETSAIGGRSTHKVTASFETAFEVDKEVAAAVKRAFVQLANCASSLNKEECGDLLLKISQNPEDNGATEGLQKVSSECNTDHEANLKPDSLISGDTDDKHAARIKQRKYKNSLLPVDAVNSSSISPTKLSDTMLDRLKGLHEHELASLAVIVATCGLSAALREMQGCQESKHQPGSCSDDNTRKKGTLTEVPSLDKFLVKRVSRLEKEVQEAKNNNVASHKQIKSGTSEFQIESKISDKSESQVDPTLGLGSILVKHVSKLERDILEAKKKCQGTSLVENGNQTETLQAESNSVAAPSDEIPTVEENQSNSKEESKGGLSGILYSKECEQLSNFRGLTESIEHHLDLLVMPEKVQRSYSNGTQQNKENVDSNIDVPSSTDLVNEMNQSNKHISRIERAKIEALQSFSAKEKIRGDDTHETLGLDKILVKPMHRLTIEKEKVQAFAEGRKLTELRDHKKENNGTVPESLDTILVKHVSRLEKEKLRATTNEGTRSTVKKGNQQSKEWVGSLDEILVNNQSKLEKARLVITQPSSDYVKHEARREARERELQEAWGGLSLGNSLKPHISRIEREKVNFSLYPFNFSSFSNSSTSYCQD</sequence>
<protein>
    <submittedName>
        <fullName evidence="3">Uncharacterized protein</fullName>
    </submittedName>
</protein>
<accession>A0AAQ3JKR7</accession>
<feature type="region of interest" description="Disordered" evidence="2">
    <location>
        <begin position="485"/>
        <end position="514"/>
    </location>
</feature>
<dbReference type="AlphaFoldDB" id="A0AAQ3JKR7"/>
<name>A0AAQ3JKR7_9LILI</name>
<keyword evidence="1" id="KW-0175">Coiled coil</keyword>
<organism evidence="3 4">
    <name type="scientific">Canna indica</name>
    <name type="common">Indian-shot</name>
    <dbReference type="NCBI Taxonomy" id="4628"/>
    <lineage>
        <taxon>Eukaryota</taxon>
        <taxon>Viridiplantae</taxon>
        <taxon>Streptophyta</taxon>
        <taxon>Embryophyta</taxon>
        <taxon>Tracheophyta</taxon>
        <taxon>Spermatophyta</taxon>
        <taxon>Magnoliopsida</taxon>
        <taxon>Liliopsida</taxon>
        <taxon>Zingiberales</taxon>
        <taxon>Cannaceae</taxon>
        <taxon>Canna</taxon>
    </lineage>
</organism>
<evidence type="ECO:0000313" key="4">
    <source>
        <dbReference type="Proteomes" id="UP001327560"/>
    </source>
</evidence>
<evidence type="ECO:0000313" key="3">
    <source>
        <dbReference type="EMBL" id="WOK91656.1"/>
    </source>
</evidence>
<proteinExistence type="predicted"/>
<dbReference type="PANTHER" id="PTHR36325:SF1">
    <property type="entry name" value="MYOSIN-2 HEAVY CHAIN-LIKE PROTEIN"/>
    <property type="match status" value="1"/>
</dbReference>
<feature type="compositionally biased region" description="Polar residues" evidence="2">
    <location>
        <begin position="408"/>
        <end position="427"/>
    </location>
</feature>
<dbReference type="Proteomes" id="UP001327560">
    <property type="component" value="Chromosome 1"/>
</dbReference>
<feature type="region of interest" description="Disordered" evidence="2">
    <location>
        <begin position="1"/>
        <end position="79"/>
    </location>
</feature>
<feature type="region of interest" description="Disordered" evidence="2">
    <location>
        <begin position="407"/>
        <end position="434"/>
    </location>
</feature>
<gene>
    <name evidence="3" type="ORF">Cni_G00347</name>
</gene>
<feature type="region of interest" description="Disordered" evidence="2">
    <location>
        <begin position="260"/>
        <end position="293"/>
    </location>
</feature>
<evidence type="ECO:0000256" key="2">
    <source>
        <dbReference type="SAM" id="MobiDB-lite"/>
    </source>
</evidence>
<reference evidence="3 4" key="1">
    <citation type="submission" date="2023-10" db="EMBL/GenBank/DDBJ databases">
        <title>Chromosome-scale genome assembly provides insights into flower coloration mechanisms of Canna indica.</title>
        <authorList>
            <person name="Li C."/>
        </authorList>
    </citation>
    <scope>NUCLEOTIDE SEQUENCE [LARGE SCALE GENOMIC DNA]</scope>
    <source>
        <tissue evidence="3">Flower</tissue>
    </source>
</reference>
<evidence type="ECO:0000256" key="1">
    <source>
        <dbReference type="SAM" id="Coils"/>
    </source>
</evidence>
<dbReference type="EMBL" id="CP136890">
    <property type="protein sequence ID" value="WOK91656.1"/>
    <property type="molecule type" value="Genomic_DNA"/>
</dbReference>
<keyword evidence="4" id="KW-1185">Reference proteome</keyword>
<feature type="compositionally biased region" description="Polar residues" evidence="2">
    <location>
        <begin position="51"/>
        <end position="60"/>
    </location>
</feature>